<sequence>MPLTPPPQARATSAVKNIANARPTVVIASDTLPSIALGYLNSEASTTETFIYDYDGHWPRTGDEVLVTSPPAGNEHPVIVDRIKELIKVKGRQVAPTELERHILT</sequence>
<name>A0AAJ0HTZ3_9PEZI</name>
<gene>
    <name evidence="1" type="ORF">B0T25DRAFT_561624</name>
</gene>
<dbReference type="GO" id="GO:0016405">
    <property type="term" value="F:CoA-ligase activity"/>
    <property type="evidence" value="ECO:0007669"/>
    <property type="project" value="TreeGrafter"/>
</dbReference>
<dbReference type="Gene3D" id="2.30.38.10">
    <property type="entry name" value="Luciferase, Domain 3"/>
    <property type="match status" value="1"/>
</dbReference>
<reference evidence="1" key="1">
    <citation type="journal article" date="2023" name="Mol. Phylogenet. Evol.">
        <title>Genome-scale phylogeny and comparative genomics of the fungal order Sordariales.</title>
        <authorList>
            <person name="Hensen N."/>
            <person name="Bonometti L."/>
            <person name="Westerberg I."/>
            <person name="Brannstrom I.O."/>
            <person name="Guillou S."/>
            <person name="Cros-Aarteil S."/>
            <person name="Calhoun S."/>
            <person name="Haridas S."/>
            <person name="Kuo A."/>
            <person name="Mondo S."/>
            <person name="Pangilinan J."/>
            <person name="Riley R."/>
            <person name="LaButti K."/>
            <person name="Andreopoulos B."/>
            <person name="Lipzen A."/>
            <person name="Chen C."/>
            <person name="Yan M."/>
            <person name="Daum C."/>
            <person name="Ng V."/>
            <person name="Clum A."/>
            <person name="Steindorff A."/>
            <person name="Ohm R.A."/>
            <person name="Martin F."/>
            <person name="Silar P."/>
            <person name="Natvig D.O."/>
            <person name="Lalanne C."/>
            <person name="Gautier V."/>
            <person name="Ament-Velasquez S.L."/>
            <person name="Kruys A."/>
            <person name="Hutchinson M.I."/>
            <person name="Powell A.J."/>
            <person name="Barry K."/>
            <person name="Miller A.N."/>
            <person name="Grigoriev I.V."/>
            <person name="Debuchy R."/>
            <person name="Gladieux P."/>
            <person name="Hiltunen Thoren M."/>
            <person name="Johannesson H."/>
        </authorList>
    </citation>
    <scope>NUCLEOTIDE SEQUENCE</scope>
    <source>
        <strain evidence="1">CBS 955.72</strain>
    </source>
</reference>
<organism evidence="1 2">
    <name type="scientific">Lasiosphaeria hispida</name>
    <dbReference type="NCBI Taxonomy" id="260671"/>
    <lineage>
        <taxon>Eukaryota</taxon>
        <taxon>Fungi</taxon>
        <taxon>Dikarya</taxon>
        <taxon>Ascomycota</taxon>
        <taxon>Pezizomycotina</taxon>
        <taxon>Sordariomycetes</taxon>
        <taxon>Sordariomycetidae</taxon>
        <taxon>Sordariales</taxon>
        <taxon>Lasiosphaeriaceae</taxon>
        <taxon>Lasiosphaeria</taxon>
    </lineage>
</organism>
<accession>A0AAJ0HTZ3</accession>
<evidence type="ECO:0000313" key="2">
    <source>
        <dbReference type="Proteomes" id="UP001275084"/>
    </source>
</evidence>
<dbReference type="EMBL" id="JAUIQD010000001">
    <property type="protein sequence ID" value="KAK3362559.1"/>
    <property type="molecule type" value="Genomic_DNA"/>
</dbReference>
<dbReference type="PANTHER" id="PTHR24096">
    <property type="entry name" value="LONG-CHAIN-FATTY-ACID--COA LIGASE"/>
    <property type="match status" value="1"/>
</dbReference>
<dbReference type="AlphaFoldDB" id="A0AAJ0HTZ3"/>
<proteinExistence type="predicted"/>
<reference evidence="1" key="2">
    <citation type="submission" date="2023-06" db="EMBL/GenBank/DDBJ databases">
        <authorList>
            <consortium name="Lawrence Berkeley National Laboratory"/>
            <person name="Haridas S."/>
            <person name="Hensen N."/>
            <person name="Bonometti L."/>
            <person name="Westerberg I."/>
            <person name="Brannstrom I.O."/>
            <person name="Guillou S."/>
            <person name="Cros-Aarteil S."/>
            <person name="Calhoun S."/>
            <person name="Kuo A."/>
            <person name="Mondo S."/>
            <person name="Pangilinan J."/>
            <person name="Riley R."/>
            <person name="Labutti K."/>
            <person name="Andreopoulos B."/>
            <person name="Lipzen A."/>
            <person name="Chen C."/>
            <person name="Yanf M."/>
            <person name="Daum C."/>
            <person name="Ng V."/>
            <person name="Clum A."/>
            <person name="Steindorff A."/>
            <person name="Ohm R."/>
            <person name="Martin F."/>
            <person name="Silar P."/>
            <person name="Natvig D."/>
            <person name="Lalanne C."/>
            <person name="Gautier V."/>
            <person name="Ament-Velasquez S.L."/>
            <person name="Kruys A."/>
            <person name="Hutchinson M.I."/>
            <person name="Powell A.J."/>
            <person name="Barry K."/>
            <person name="Miller A.N."/>
            <person name="Grigoriev I.V."/>
            <person name="Debuchy R."/>
            <person name="Gladieux P."/>
            <person name="Thoren M.H."/>
            <person name="Johannesson H."/>
        </authorList>
    </citation>
    <scope>NUCLEOTIDE SEQUENCE</scope>
    <source>
        <strain evidence="1">CBS 955.72</strain>
    </source>
</reference>
<dbReference type="Proteomes" id="UP001275084">
    <property type="component" value="Unassembled WGS sequence"/>
</dbReference>
<keyword evidence="2" id="KW-1185">Reference proteome</keyword>
<evidence type="ECO:0000313" key="1">
    <source>
        <dbReference type="EMBL" id="KAK3362559.1"/>
    </source>
</evidence>
<dbReference type="SUPFAM" id="SSF56801">
    <property type="entry name" value="Acetyl-CoA synthetase-like"/>
    <property type="match status" value="1"/>
</dbReference>
<comment type="caution">
    <text evidence="1">The sequence shown here is derived from an EMBL/GenBank/DDBJ whole genome shotgun (WGS) entry which is preliminary data.</text>
</comment>
<protein>
    <submittedName>
        <fullName evidence="1">Uncharacterized protein</fullName>
    </submittedName>
</protein>
<dbReference type="PANTHER" id="PTHR24096:SF422">
    <property type="entry name" value="BCDNA.GH02901"/>
    <property type="match status" value="1"/>
</dbReference>